<dbReference type="AlphaFoldDB" id="A0A0F9DLN3"/>
<gene>
    <name evidence="1" type="ORF">LCGC14_2183660</name>
</gene>
<dbReference type="Pfam" id="PF07900">
    <property type="entry name" value="DUF1670"/>
    <property type="match status" value="1"/>
</dbReference>
<reference evidence="1" key="1">
    <citation type="journal article" date="2015" name="Nature">
        <title>Complex archaea that bridge the gap between prokaryotes and eukaryotes.</title>
        <authorList>
            <person name="Spang A."/>
            <person name="Saw J.H."/>
            <person name="Jorgensen S.L."/>
            <person name="Zaremba-Niedzwiedzka K."/>
            <person name="Martijn J."/>
            <person name="Lind A.E."/>
            <person name="van Eijk R."/>
            <person name="Schleper C."/>
            <person name="Guy L."/>
            <person name="Ettema T.J."/>
        </authorList>
    </citation>
    <scope>NUCLEOTIDE SEQUENCE</scope>
</reference>
<evidence type="ECO:0008006" key="2">
    <source>
        <dbReference type="Google" id="ProtNLM"/>
    </source>
</evidence>
<organism evidence="1">
    <name type="scientific">marine sediment metagenome</name>
    <dbReference type="NCBI Taxonomy" id="412755"/>
    <lineage>
        <taxon>unclassified sequences</taxon>
        <taxon>metagenomes</taxon>
        <taxon>ecological metagenomes</taxon>
    </lineage>
</organism>
<accession>A0A0F9DLN3</accession>
<sequence length="339" mass="38220">SKPVKPRNFESIVRTGDHRIEHLIVIVGANGYTFLTYVPPVICVMINEKHVIRKESFMGIRNKKRETLRRLDSKTLDAKFLNEIRNGLNCSPFEAEAVLEVVKEVYFPFLDEQSVKAPPGKVTLIAVSADEPAGKPVADCEKQSVCLTIHRGPEDDKILQGQGAAGFRQARIIDLCQEALSQGALITREDLAYRVFFVSTRTITRDLNVLREVNPNVMIALRSTIHDIGPVLTHRTKIVHLALEGKTMTQICQIMKHSPQAVNNYLSTFARCVHLKHKDMQVGQIAFLLRRGKALVQKYLDIVTECESDKNMTYHLEELLRLGTCSKGGKKSIRGRQHD</sequence>
<evidence type="ECO:0000313" key="1">
    <source>
        <dbReference type="EMBL" id="KKL62594.1"/>
    </source>
</evidence>
<feature type="non-terminal residue" evidence="1">
    <location>
        <position position="1"/>
    </location>
</feature>
<name>A0A0F9DLN3_9ZZZZ</name>
<dbReference type="EMBL" id="LAZR01028442">
    <property type="protein sequence ID" value="KKL62594.1"/>
    <property type="molecule type" value="Genomic_DNA"/>
</dbReference>
<comment type="caution">
    <text evidence="1">The sequence shown here is derived from an EMBL/GenBank/DDBJ whole genome shotgun (WGS) entry which is preliminary data.</text>
</comment>
<proteinExistence type="predicted"/>
<dbReference type="InterPro" id="IPR012872">
    <property type="entry name" value="DUF1670"/>
</dbReference>
<protein>
    <recommendedName>
        <fullName evidence="2">DUF1670 domain-containing protein</fullName>
    </recommendedName>
</protein>